<dbReference type="Gene3D" id="3.30.1330.40">
    <property type="entry name" value="RutC-like"/>
    <property type="match status" value="1"/>
</dbReference>
<accession>A0ABP7S3L6</accession>
<dbReference type="EMBL" id="BAABBP010000049">
    <property type="protein sequence ID" value="GAA4006106.1"/>
    <property type="molecule type" value="Genomic_DNA"/>
</dbReference>
<proteinExistence type="inferred from homology"/>
<organism evidence="2 3">
    <name type="scientific">Comamonas faecalis</name>
    <dbReference type="NCBI Taxonomy" id="1387849"/>
    <lineage>
        <taxon>Bacteria</taxon>
        <taxon>Pseudomonadati</taxon>
        <taxon>Pseudomonadota</taxon>
        <taxon>Betaproteobacteria</taxon>
        <taxon>Burkholderiales</taxon>
        <taxon>Comamonadaceae</taxon>
        <taxon>Comamonas</taxon>
    </lineage>
</organism>
<evidence type="ECO:0000313" key="2">
    <source>
        <dbReference type="EMBL" id="GAA4006106.1"/>
    </source>
</evidence>
<dbReference type="Pfam" id="PF01042">
    <property type="entry name" value="Ribonuc_L-PSP"/>
    <property type="match status" value="1"/>
</dbReference>
<comment type="similarity">
    <text evidence="1">Belongs to the RutC family.</text>
</comment>
<evidence type="ECO:0000313" key="3">
    <source>
        <dbReference type="Proteomes" id="UP001501627"/>
    </source>
</evidence>
<dbReference type="Proteomes" id="UP001501627">
    <property type="component" value="Unassembled WGS sequence"/>
</dbReference>
<evidence type="ECO:0000256" key="1">
    <source>
        <dbReference type="ARBA" id="ARBA00010552"/>
    </source>
</evidence>
<dbReference type="PANTHER" id="PTHR11803">
    <property type="entry name" value="2-IMINOBUTANOATE/2-IMINOPROPANOATE DEAMINASE RIDA"/>
    <property type="match status" value="1"/>
</dbReference>
<comment type="caution">
    <text evidence="2">The sequence shown here is derived from an EMBL/GenBank/DDBJ whole genome shotgun (WGS) entry which is preliminary data.</text>
</comment>
<keyword evidence="3" id="KW-1185">Reference proteome</keyword>
<dbReference type="InterPro" id="IPR006175">
    <property type="entry name" value="YjgF/YER057c/UK114"/>
</dbReference>
<reference evidence="3" key="1">
    <citation type="journal article" date="2019" name="Int. J. Syst. Evol. Microbiol.">
        <title>The Global Catalogue of Microorganisms (GCM) 10K type strain sequencing project: providing services to taxonomists for standard genome sequencing and annotation.</title>
        <authorList>
            <consortium name="The Broad Institute Genomics Platform"/>
            <consortium name="The Broad Institute Genome Sequencing Center for Infectious Disease"/>
            <person name="Wu L."/>
            <person name="Ma J."/>
        </authorList>
    </citation>
    <scope>NUCLEOTIDE SEQUENCE [LARGE SCALE GENOMIC DNA]</scope>
    <source>
        <strain evidence="3">JCM 17561</strain>
    </source>
</reference>
<dbReference type="PANTHER" id="PTHR11803:SF58">
    <property type="entry name" value="PROTEIN HMF1-RELATED"/>
    <property type="match status" value="1"/>
</dbReference>
<dbReference type="SUPFAM" id="SSF55298">
    <property type="entry name" value="YjgF-like"/>
    <property type="match status" value="1"/>
</dbReference>
<sequence length="140" mass="14230">MADNTSHIKHINPKELLGFPGLSQIVRARAGTTVYLAGQSPFNARFELIGGDDFKAQATAALQNVATAVAAAGGSPADVVSSTVYIKGLNGARSGQFFEAAAQALGGQPFPAHAISLIGVAELGAAEQLIEIVSTAVLAQ</sequence>
<gene>
    <name evidence="2" type="ORF">GCM10022279_32640</name>
</gene>
<name>A0ABP7S3L6_9BURK</name>
<protein>
    <submittedName>
        <fullName evidence="2">RidA family protein</fullName>
    </submittedName>
</protein>
<dbReference type="InterPro" id="IPR035959">
    <property type="entry name" value="RutC-like_sf"/>
</dbReference>
<dbReference type="CDD" id="cd00448">
    <property type="entry name" value="YjgF_YER057c_UK114_family"/>
    <property type="match status" value="1"/>
</dbReference>
<dbReference type="RefSeq" id="WP_103046097.1">
    <property type="nucleotide sequence ID" value="NZ_BAABBP010000049.1"/>
</dbReference>